<evidence type="ECO:0000256" key="3">
    <source>
        <dbReference type="ARBA" id="ARBA00011529"/>
    </source>
</evidence>
<dbReference type="GO" id="GO:0035435">
    <property type="term" value="P:phosphate ion transmembrane transport"/>
    <property type="evidence" value="ECO:0007669"/>
    <property type="project" value="InterPro"/>
</dbReference>
<dbReference type="GO" id="GO:0043190">
    <property type="term" value="C:ATP-binding cassette (ABC) transporter complex"/>
    <property type="evidence" value="ECO:0007669"/>
    <property type="project" value="InterPro"/>
</dbReference>
<evidence type="ECO:0000256" key="6">
    <source>
        <dbReference type="PIRNR" id="PIRNR002756"/>
    </source>
</evidence>
<comment type="subunit">
    <text evidence="3">The complex is composed of two ATP-binding proteins (PstB), two transmembrane proteins (PstC and PstA) and a solute-binding protein (PstS).</text>
</comment>
<reference evidence="8 9" key="1">
    <citation type="submission" date="2020-10" db="EMBL/GenBank/DDBJ databases">
        <title>Wide distribution of Phycisphaera-like planctomycetes from WD2101 soil group in peatlands and genome analysis of the first cultivated representative.</title>
        <authorList>
            <person name="Dedysh S.N."/>
            <person name="Beletsky A.V."/>
            <person name="Ivanova A."/>
            <person name="Kulichevskaya I.S."/>
            <person name="Suzina N.E."/>
            <person name="Philippov D.A."/>
            <person name="Rakitin A.L."/>
            <person name="Mardanov A.V."/>
            <person name="Ravin N.V."/>
        </authorList>
    </citation>
    <scope>NUCLEOTIDE SEQUENCE [LARGE SCALE GENOMIC DNA]</scope>
    <source>
        <strain evidence="8 9">M1803</strain>
    </source>
</reference>
<organism evidence="8 9">
    <name type="scientific">Humisphaera borealis</name>
    <dbReference type="NCBI Taxonomy" id="2807512"/>
    <lineage>
        <taxon>Bacteria</taxon>
        <taxon>Pseudomonadati</taxon>
        <taxon>Planctomycetota</taxon>
        <taxon>Phycisphaerae</taxon>
        <taxon>Tepidisphaerales</taxon>
        <taxon>Tepidisphaeraceae</taxon>
        <taxon>Humisphaera</taxon>
    </lineage>
</organism>
<evidence type="ECO:0000256" key="2">
    <source>
        <dbReference type="ARBA" id="ARBA00008725"/>
    </source>
</evidence>
<evidence type="ECO:0000313" key="8">
    <source>
        <dbReference type="EMBL" id="QOV88675.1"/>
    </source>
</evidence>
<dbReference type="Gene3D" id="3.40.190.10">
    <property type="entry name" value="Periplasmic binding protein-like II"/>
    <property type="match status" value="2"/>
</dbReference>
<gene>
    <name evidence="8" type="primary">pstS</name>
    <name evidence="8" type="ORF">IPV69_20930</name>
</gene>
<name>A0A7M2WT21_9BACT</name>
<dbReference type="InterPro" id="IPR024370">
    <property type="entry name" value="PBP_domain"/>
</dbReference>
<dbReference type="RefSeq" id="WP_206291674.1">
    <property type="nucleotide sequence ID" value="NZ_CP063458.1"/>
</dbReference>
<evidence type="ECO:0000259" key="7">
    <source>
        <dbReference type="Pfam" id="PF12849"/>
    </source>
</evidence>
<evidence type="ECO:0000256" key="4">
    <source>
        <dbReference type="ARBA" id="ARBA00022448"/>
    </source>
</evidence>
<dbReference type="PANTHER" id="PTHR42996:SF1">
    <property type="entry name" value="PHOSPHATE-BINDING PROTEIN PSTS"/>
    <property type="match status" value="1"/>
</dbReference>
<dbReference type="Pfam" id="PF12849">
    <property type="entry name" value="PBP_like_2"/>
    <property type="match status" value="1"/>
</dbReference>
<keyword evidence="5 6" id="KW-0592">Phosphate transport</keyword>
<dbReference type="GO" id="GO:0042301">
    <property type="term" value="F:phosphate ion binding"/>
    <property type="evidence" value="ECO:0007669"/>
    <property type="project" value="InterPro"/>
</dbReference>
<dbReference type="EMBL" id="CP063458">
    <property type="protein sequence ID" value="QOV88675.1"/>
    <property type="molecule type" value="Genomic_DNA"/>
</dbReference>
<feature type="domain" description="PBP" evidence="7">
    <location>
        <begin position="50"/>
        <end position="338"/>
    </location>
</feature>
<dbReference type="CDD" id="cd13565">
    <property type="entry name" value="PBP2_PstS"/>
    <property type="match status" value="1"/>
</dbReference>
<comment type="function">
    <text evidence="1">Part of the ABC transporter complex PstSACB involved in phosphate import.</text>
</comment>
<evidence type="ECO:0000313" key="9">
    <source>
        <dbReference type="Proteomes" id="UP000593765"/>
    </source>
</evidence>
<sequence>MLTRFRPAFTNVLALPFHSPLCVTLLVCLAVMPGCDTGTDVGLPAPGSGVTISGTGSTFADPLYRKWFEEYAKVTPDTRLAYTPTGSSSGIRGVMKGEVDFGGTDAPLTPKQQEVFFSRFGVRLLHIPVALGGVVPAYNVPGVATELNFTSDILADIFLGVITRWNDPRLLAVNAGAALPDRKIVVMHRSDGSGTTYLWTDYLSKVSPVWKKKVGTATSVNWPVGTGHEGNSGVAKAIKETPFAVGYVAVSAAEKAGVPYGRVKNKSGQFVKAEPASVTAAAATMADALSKDFDFSITDAPGDGVYPITGFTWMLIPERFENAAKRDAMKALLRWGLSSGQDMIEPLGYARLPGQLVKREAEVIGQIK</sequence>
<dbReference type="KEGG" id="hbs:IPV69_20930"/>
<evidence type="ECO:0000256" key="1">
    <source>
        <dbReference type="ARBA" id="ARBA00002841"/>
    </source>
</evidence>
<keyword evidence="9" id="KW-1185">Reference proteome</keyword>
<dbReference type="InterPro" id="IPR005673">
    <property type="entry name" value="ABC_phos-bd_PstS"/>
</dbReference>
<protein>
    <recommendedName>
        <fullName evidence="6">Phosphate-binding protein</fullName>
    </recommendedName>
</protein>
<accession>A0A7M2WT21</accession>
<proteinExistence type="inferred from homology"/>
<dbReference type="InterPro" id="IPR050962">
    <property type="entry name" value="Phosphate-bind_PstS"/>
</dbReference>
<dbReference type="Proteomes" id="UP000593765">
    <property type="component" value="Chromosome"/>
</dbReference>
<comment type="similarity">
    <text evidence="2 6">Belongs to the PstS family.</text>
</comment>
<dbReference type="PIRSF" id="PIRSF002756">
    <property type="entry name" value="PstS"/>
    <property type="match status" value="1"/>
</dbReference>
<dbReference type="PANTHER" id="PTHR42996">
    <property type="entry name" value="PHOSPHATE-BINDING PROTEIN PSTS"/>
    <property type="match status" value="1"/>
</dbReference>
<dbReference type="AlphaFoldDB" id="A0A7M2WT21"/>
<dbReference type="SUPFAM" id="SSF53850">
    <property type="entry name" value="Periplasmic binding protein-like II"/>
    <property type="match status" value="1"/>
</dbReference>
<evidence type="ECO:0000256" key="5">
    <source>
        <dbReference type="ARBA" id="ARBA00022592"/>
    </source>
</evidence>
<dbReference type="NCBIfam" id="TIGR00975">
    <property type="entry name" value="3a0107s03"/>
    <property type="match status" value="1"/>
</dbReference>
<keyword evidence="4 6" id="KW-0813">Transport</keyword>